<dbReference type="AlphaFoldDB" id="A0AAV6YIF5"/>
<reference evidence="4" key="1">
    <citation type="submission" date="2019-10" db="EMBL/GenBank/DDBJ databases">
        <authorList>
            <person name="Zhang R."/>
            <person name="Pan Y."/>
            <person name="Wang J."/>
            <person name="Ma R."/>
            <person name="Yu S."/>
        </authorList>
    </citation>
    <scope>NUCLEOTIDE SEQUENCE</scope>
    <source>
        <strain evidence="4">LA-IB0</strain>
        <tissue evidence="4">Leaf</tissue>
    </source>
</reference>
<name>A0AAV6YIF5_9LAMI</name>
<feature type="domain" description="DC1" evidence="3">
    <location>
        <begin position="4"/>
        <end position="49"/>
    </location>
</feature>
<dbReference type="Proteomes" id="UP000826271">
    <property type="component" value="Unassembled WGS sequence"/>
</dbReference>
<dbReference type="InterPro" id="IPR046349">
    <property type="entry name" value="C1-like_sf"/>
</dbReference>
<dbReference type="Pfam" id="PF03107">
    <property type="entry name" value="C1_2"/>
    <property type="match status" value="2"/>
</dbReference>
<evidence type="ECO:0000256" key="2">
    <source>
        <dbReference type="SAM" id="MobiDB-lite"/>
    </source>
</evidence>
<keyword evidence="5" id="KW-1185">Reference proteome</keyword>
<dbReference type="InterPro" id="IPR004146">
    <property type="entry name" value="DC1"/>
</dbReference>
<accession>A0AAV6YIF5</accession>
<dbReference type="EMBL" id="WHWC01000001">
    <property type="protein sequence ID" value="KAG8391328.1"/>
    <property type="molecule type" value="Genomic_DNA"/>
</dbReference>
<sequence>MKHFSHPHDLKVTSAPTKDQTPPCFGCKLPLFGTCYSCSGCNFYLHKFCFELPQSAQFDSHSKHTLGLLYPPYIQGPCDDCDESCNGFTYNCTLCNYNVHAHCANLTDPNEAKNIREQYMTMFLAQKIGEIKSLRNELGSMSSAKKVQEKDEGEFEEKLAYIRKMEMENELSRRRQNLYMQQIKQSADSIDFMGQIGSSSKYTYRYY</sequence>
<dbReference type="PANTHER" id="PTHR47841">
    <property type="entry name" value="DIACYLGLYCEROL KINASE THETA-LIKE-RELATED"/>
    <property type="match status" value="1"/>
</dbReference>
<comment type="caution">
    <text evidence="4">The sequence shown here is derived from an EMBL/GenBank/DDBJ whole genome shotgun (WGS) entry which is preliminary data.</text>
</comment>
<protein>
    <recommendedName>
        <fullName evidence="3">DC1 domain-containing protein</fullName>
    </recommendedName>
</protein>
<keyword evidence="1" id="KW-0677">Repeat</keyword>
<evidence type="ECO:0000313" key="4">
    <source>
        <dbReference type="EMBL" id="KAG8391328.1"/>
    </source>
</evidence>
<evidence type="ECO:0000259" key="3">
    <source>
        <dbReference type="Pfam" id="PF03107"/>
    </source>
</evidence>
<proteinExistence type="predicted"/>
<feature type="domain" description="DC1" evidence="3">
    <location>
        <begin position="60"/>
        <end position="104"/>
    </location>
</feature>
<dbReference type="PANTHER" id="PTHR47841:SF7">
    <property type="entry name" value="CYSTEINE_HISTIDINE-RICH C1 DOMAIN PROTEIN"/>
    <property type="match status" value="1"/>
</dbReference>
<feature type="compositionally biased region" description="Basic and acidic residues" evidence="2">
    <location>
        <begin position="1"/>
        <end position="11"/>
    </location>
</feature>
<gene>
    <name evidence="4" type="ORF">BUALT_Bualt01G0176400</name>
</gene>
<dbReference type="SUPFAM" id="SSF57889">
    <property type="entry name" value="Cysteine-rich domain"/>
    <property type="match status" value="1"/>
</dbReference>
<evidence type="ECO:0000256" key="1">
    <source>
        <dbReference type="ARBA" id="ARBA00022737"/>
    </source>
</evidence>
<feature type="region of interest" description="Disordered" evidence="2">
    <location>
        <begin position="1"/>
        <end position="20"/>
    </location>
</feature>
<organism evidence="4 5">
    <name type="scientific">Buddleja alternifolia</name>
    <dbReference type="NCBI Taxonomy" id="168488"/>
    <lineage>
        <taxon>Eukaryota</taxon>
        <taxon>Viridiplantae</taxon>
        <taxon>Streptophyta</taxon>
        <taxon>Embryophyta</taxon>
        <taxon>Tracheophyta</taxon>
        <taxon>Spermatophyta</taxon>
        <taxon>Magnoliopsida</taxon>
        <taxon>eudicotyledons</taxon>
        <taxon>Gunneridae</taxon>
        <taxon>Pentapetalae</taxon>
        <taxon>asterids</taxon>
        <taxon>lamiids</taxon>
        <taxon>Lamiales</taxon>
        <taxon>Scrophulariaceae</taxon>
        <taxon>Buddlejeae</taxon>
        <taxon>Buddleja</taxon>
    </lineage>
</organism>
<evidence type="ECO:0000313" key="5">
    <source>
        <dbReference type="Proteomes" id="UP000826271"/>
    </source>
</evidence>